<comment type="caution">
    <text evidence="2">The sequence shown here is derived from an EMBL/GenBank/DDBJ whole genome shotgun (WGS) entry which is preliminary data.</text>
</comment>
<evidence type="ECO:0000313" key="3">
    <source>
        <dbReference type="Proteomes" id="UP000054988"/>
    </source>
</evidence>
<gene>
    <name evidence="2" type="ORF">WG66_14691</name>
</gene>
<name>A0A0W0F8X7_MONRR</name>
<organism evidence="2 3">
    <name type="scientific">Moniliophthora roreri</name>
    <name type="common">Frosty pod rot fungus</name>
    <name type="synonym">Monilia roreri</name>
    <dbReference type="NCBI Taxonomy" id="221103"/>
    <lineage>
        <taxon>Eukaryota</taxon>
        <taxon>Fungi</taxon>
        <taxon>Dikarya</taxon>
        <taxon>Basidiomycota</taxon>
        <taxon>Agaricomycotina</taxon>
        <taxon>Agaricomycetes</taxon>
        <taxon>Agaricomycetidae</taxon>
        <taxon>Agaricales</taxon>
        <taxon>Marasmiineae</taxon>
        <taxon>Marasmiaceae</taxon>
        <taxon>Moniliophthora</taxon>
    </lineage>
</organism>
<reference evidence="2 3" key="1">
    <citation type="submission" date="2015-12" db="EMBL/GenBank/DDBJ databases">
        <title>Draft genome sequence of Moniliophthora roreri, the causal agent of frosty pod rot of cacao.</title>
        <authorList>
            <person name="Aime M.C."/>
            <person name="Diaz-Valderrama J.R."/>
            <person name="Kijpornyongpan T."/>
            <person name="Phillips-Mora W."/>
        </authorList>
    </citation>
    <scope>NUCLEOTIDE SEQUENCE [LARGE SCALE GENOMIC DNA]</scope>
    <source>
        <strain evidence="2 3">MCA 2952</strain>
    </source>
</reference>
<dbReference type="AlphaFoldDB" id="A0A0W0F8X7"/>
<feature type="region of interest" description="Disordered" evidence="1">
    <location>
        <begin position="1"/>
        <end position="26"/>
    </location>
</feature>
<dbReference type="EMBL" id="LATX01002205">
    <property type="protein sequence ID" value="KTB32732.1"/>
    <property type="molecule type" value="Genomic_DNA"/>
</dbReference>
<feature type="compositionally biased region" description="Basic and acidic residues" evidence="1">
    <location>
        <begin position="8"/>
        <end position="26"/>
    </location>
</feature>
<proteinExistence type="predicted"/>
<evidence type="ECO:0000313" key="2">
    <source>
        <dbReference type="EMBL" id="KTB32732.1"/>
    </source>
</evidence>
<sequence length="39" mass="4386">MSPTKSLRKYDLKDPSSSKPPRVLEKNDLASLVNRLTSI</sequence>
<evidence type="ECO:0000256" key="1">
    <source>
        <dbReference type="SAM" id="MobiDB-lite"/>
    </source>
</evidence>
<protein>
    <submittedName>
        <fullName evidence="2">Uncharacterized protein</fullName>
    </submittedName>
</protein>
<accession>A0A0W0F8X7</accession>
<dbReference type="Proteomes" id="UP000054988">
    <property type="component" value="Unassembled WGS sequence"/>
</dbReference>